<reference evidence="2 3" key="1">
    <citation type="submission" date="2018-06" db="EMBL/GenBank/DDBJ databases">
        <title>Complete Genome Sequence of Desulfobacter hydrogenophilus (DSM3380).</title>
        <authorList>
            <person name="Marietou A."/>
            <person name="Schreiber L."/>
            <person name="Marshall I."/>
            <person name="Jorgensen B."/>
        </authorList>
    </citation>
    <scope>NUCLEOTIDE SEQUENCE [LARGE SCALE GENOMIC DNA]</scope>
    <source>
        <strain evidence="2 3">DSM 3380</strain>
    </source>
</reference>
<dbReference type="AlphaFoldDB" id="A0A328F9S8"/>
<evidence type="ECO:0000313" key="3">
    <source>
        <dbReference type="Proteomes" id="UP000248798"/>
    </source>
</evidence>
<dbReference type="Proteomes" id="UP000293902">
    <property type="component" value="Chromosome"/>
</dbReference>
<dbReference type="EMBL" id="QLNI01000061">
    <property type="protein sequence ID" value="RAM00152.1"/>
    <property type="molecule type" value="Genomic_DNA"/>
</dbReference>
<gene>
    <name evidence="2" type="ORF">DO021_20535</name>
    <name evidence="1" type="ORF">EYB58_20440</name>
</gene>
<dbReference type="PANTHER" id="PTHR35586:SF1">
    <property type="entry name" value="SLL1691 PROTEIN"/>
    <property type="match status" value="1"/>
</dbReference>
<evidence type="ECO:0000313" key="1">
    <source>
        <dbReference type="EMBL" id="QBH15081.1"/>
    </source>
</evidence>
<dbReference type="RefSeq" id="WP_111960160.1">
    <property type="nucleotide sequence ID" value="NZ_CP036313.1"/>
</dbReference>
<accession>A0A328F9S8</accession>
<protein>
    <recommendedName>
        <fullName evidence="5">Transposase (putative) YhgA-like domain-containing protein</fullName>
    </recommendedName>
</protein>
<evidence type="ECO:0008006" key="5">
    <source>
        <dbReference type="Google" id="ProtNLM"/>
    </source>
</evidence>
<evidence type="ECO:0000313" key="2">
    <source>
        <dbReference type="EMBL" id="RAM00152.1"/>
    </source>
</evidence>
<sequence length="316" mass="37515">MINHDHNFKNLFQDFPRETLQWLFPCAEQNWGKIVSIDFTRQEPKKHHLSDAGLALDLPILSHFENQQLMLWLVEFQEDKSKFSIYKLLRYTTDMMETYPDVLVVPAVLFTDRKKWRKSIQTDLHTQINDRLFLHFEYVFHKLFDLNARDYYNLENPVVKILLPKMNYAKADRIEVIRQAYKGLFQLTTRGLFDKYVDFIDVYSEISDQEQQQLYETIIQNEETAMLAQYIREKGIQEGIQEGIQKGMQKGIQEGMQKGMQKGTYESYFKVIQNMKKNNMSEEDISKLINLELNIVQKIANNEIVDIPLHLLETND</sequence>
<organism evidence="2 3">
    <name type="scientific">Desulfobacter hydrogenophilus</name>
    <dbReference type="NCBI Taxonomy" id="2291"/>
    <lineage>
        <taxon>Bacteria</taxon>
        <taxon>Pseudomonadati</taxon>
        <taxon>Thermodesulfobacteriota</taxon>
        <taxon>Desulfobacteria</taxon>
        <taxon>Desulfobacterales</taxon>
        <taxon>Desulfobacteraceae</taxon>
        <taxon>Desulfobacter</taxon>
    </lineage>
</organism>
<name>A0A328F9S8_9BACT</name>
<evidence type="ECO:0000313" key="4">
    <source>
        <dbReference type="Proteomes" id="UP000293902"/>
    </source>
</evidence>
<reference evidence="1 4" key="2">
    <citation type="submission" date="2019-02" db="EMBL/GenBank/DDBJ databases">
        <title>Complete genome sequence of Desulfobacter hydrogenophilus AcRS1.</title>
        <authorList>
            <person name="Marietou A."/>
            <person name="Lund M.B."/>
            <person name="Marshall I.P.G."/>
            <person name="Schreiber L."/>
            <person name="Jorgensen B."/>
        </authorList>
    </citation>
    <scope>NUCLEOTIDE SEQUENCE [LARGE SCALE GENOMIC DNA]</scope>
    <source>
        <strain evidence="1 4">AcRS1</strain>
    </source>
</reference>
<keyword evidence="4" id="KW-1185">Reference proteome</keyword>
<proteinExistence type="predicted"/>
<dbReference type="OrthoDB" id="5413951at2"/>
<dbReference type="Proteomes" id="UP000248798">
    <property type="component" value="Unassembled WGS sequence"/>
</dbReference>
<dbReference type="PANTHER" id="PTHR35586">
    <property type="entry name" value="SLL1691 PROTEIN"/>
    <property type="match status" value="1"/>
</dbReference>
<dbReference type="EMBL" id="CP036313">
    <property type="protein sequence ID" value="QBH15081.1"/>
    <property type="molecule type" value="Genomic_DNA"/>
</dbReference>